<comment type="caution">
    <text evidence="1">The sequence shown here is derived from an EMBL/GenBank/DDBJ whole genome shotgun (WGS) entry which is preliminary data.</text>
</comment>
<protein>
    <submittedName>
        <fullName evidence="1">Uncharacterized protein</fullName>
    </submittedName>
</protein>
<gene>
    <name evidence="1" type="ORF">KHU32_20095</name>
</gene>
<reference evidence="1 2" key="1">
    <citation type="submission" date="2021-05" db="EMBL/GenBank/DDBJ databases">
        <title>Roseococcus sp. XZZS9, whole genome shotgun sequencing project.</title>
        <authorList>
            <person name="Zhao G."/>
            <person name="Shen L."/>
        </authorList>
    </citation>
    <scope>NUCLEOTIDE SEQUENCE [LARGE SCALE GENOMIC DNA]</scope>
    <source>
        <strain evidence="1 2">XZZS9</strain>
    </source>
</reference>
<dbReference type="Proteomes" id="UP000766336">
    <property type="component" value="Unassembled WGS sequence"/>
</dbReference>
<dbReference type="RefSeq" id="WP_213671945.1">
    <property type="nucleotide sequence ID" value="NZ_JAHCDA010000004.1"/>
</dbReference>
<keyword evidence="2" id="KW-1185">Reference proteome</keyword>
<accession>A0ABS5QHU8</accession>
<evidence type="ECO:0000313" key="2">
    <source>
        <dbReference type="Proteomes" id="UP000766336"/>
    </source>
</evidence>
<sequence>MSNEPLKLQHIPRRLGAEKQDIGTARAISDQRAGLCGRGRAGYLSDASGDGPRLRRQAPLPFRHVQAVASSSASCLASARATPFRRRMKILRAPRLMTRFVAGFTTAPRGAGPTNPVFLETLR</sequence>
<evidence type="ECO:0000313" key="1">
    <source>
        <dbReference type="EMBL" id="MBS7813255.1"/>
    </source>
</evidence>
<name>A0ABS5QHU8_9PROT</name>
<proteinExistence type="predicted"/>
<dbReference type="EMBL" id="JAHCDA010000004">
    <property type="protein sequence ID" value="MBS7813255.1"/>
    <property type="molecule type" value="Genomic_DNA"/>
</dbReference>
<organism evidence="1 2">
    <name type="scientific">Roseococcus pinisoli</name>
    <dbReference type="NCBI Taxonomy" id="2835040"/>
    <lineage>
        <taxon>Bacteria</taxon>
        <taxon>Pseudomonadati</taxon>
        <taxon>Pseudomonadota</taxon>
        <taxon>Alphaproteobacteria</taxon>
        <taxon>Acetobacterales</taxon>
        <taxon>Roseomonadaceae</taxon>
        <taxon>Roseococcus</taxon>
    </lineage>
</organism>